<feature type="transmembrane region" description="Helical" evidence="6">
    <location>
        <begin position="220"/>
        <end position="240"/>
    </location>
</feature>
<comment type="similarity">
    <text evidence="5">Belongs to the SAT4 family.</text>
</comment>
<sequence length="381" mass="43156">MSSSTEAAQGPLLSDQTSWEATRPLVHSAIVCIAIDTVIVLAKTYSRVQIAKLKFWWDDFWIIAAYILLMPICAIGLAMVSVEVAWSDEDRIIYDLDENEILLKYIYALMQVLFASYAATRYSILALYLRIFSDRRLRIALWVVITIVSLQWLVFGTISLFQCLPVQSYWDKHLTGNCVDYDKFYRSVTPFNMVIDTALVVLPLPTVWKLKATNTRKWALSLLFGVGISALVTSSIRLVVYNTHTADYIGPSLTNVMIMWLVIEPSVYLIAACLPAMHHILAAVVPQRVADWLSQRMGRLSSFSTDVLTRSKTRNMSLTSDDADYGWELTNSAFAARTGVRASPTQEDNTDWGELNRAIVVTKEVHVEYSQEERIERIIGF</sequence>
<organism evidence="8 9">
    <name type="scientific">Cryphonectria parasitica (strain ATCC 38755 / EP155)</name>
    <dbReference type="NCBI Taxonomy" id="660469"/>
    <lineage>
        <taxon>Eukaryota</taxon>
        <taxon>Fungi</taxon>
        <taxon>Dikarya</taxon>
        <taxon>Ascomycota</taxon>
        <taxon>Pezizomycotina</taxon>
        <taxon>Sordariomycetes</taxon>
        <taxon>Sordariomycetidae</taxon>
        <taxon>Diaporthales</taxon>
        <taxon>Cryphonectriaceae</taxon>
        <taxon>Cryphonectria-Endothia species complex</taxon>
        <taxon>Cryphonectria</taxon>
    </lineage>
</organism>
<evidence type="ECO:0000256" key="4">
    <source>
        <dbReference type="ARBA" id="ARBA00023136"/>
    </source>
</evidence>
<dbReference type="PANTHER" id="PTHR33048">
    <property type="entry name" value="PTH11-LIKE INTEGRAL MEMBRANE PROTEIN (AFU_ORTHOLOGUE AFUA_5G11245)"/>
    <property type="match status" value="1"/>
</dbReference>
<dbReference type="GO" id="GO:0016020">
    <property type="term" value="C:membrane"/>
    <property type="evidence" value="ECO:0007669"/>
    <property type="project" value="UniProtKB-SubCell"/>
</dbReference>
<evidence type="ECO:0000313" key="8">
    <source>
        <dbReference type="EMBL" id="KAF3768857.1"/>
    </source>
</evidence>
<proteinExistence type="inferred from homology"/>
<keyword evidence="4 6" id="KW-0472">Membrane</keyword>
<dbReference type="GeneID" id="63842633"/>
<keyword evidence="2 6" id="KW-0812">Transmembrane</keyword>
<feature type="transmembrane region" description="Helical" evidence="6">
    <location>
        <begin position="25"/>
        <end position="42"/>
    </location>
</feature>
<evidence type="ECO:0000313" key="9">
    <source>
        <dbReference type="Proteomes" id="UP000803844"/>
    </source>
</evidence>
<dbReference type="EMBL" id="MU032345">
    <property type="protein sequence ID" value="KAF3768857.1"/>
    <property type="molecule type" value="Genomic_DNA"/>
</dbReference>
<feature type="transmembrane region" description="Helical" evidence="6">
    <location>
        <begin position="141"/>
        <end position="161"/>
    </location>
</feature>
<dbReference type="RefSeq" id="XP_040779818.1">
    <property type="nucleotide sequence ID" value="XM_040925504.1"/>
</dbReference>
<feature type="transmembrane region" description="Helical" evidence="6">
    <location>
        <begin position="106"/>
        <end position="129"/>
    </location>
</feature>
<feature type="transmembrane region" description="Helical" evidence="6">
    <location>
        <begin position="63"/>
        <end position="86"/>
    </location>
</feature>
<dbReference type="OrthoDB" id="5342292at2759"/>
<comment type="subcellular location">
    <subcellularLocation>
        <location evidence="1">Membrane</location>
        <topology evidence="1">Multi-pass membrane protein</topology>
    </subcellularLocation>
</comment>
<accession>A0A9P5CSQ0</accession>
<evidence type="ECO:0000256" key="1">
    <source>
        <dbReference type="ARBA" id="ARBA00004141"/>
    </source>
</evidence>
<feature type="domain" description="Rhodopsin" evidence="7">
    <location>
        <begin position="43"/>
        <end position="281"/>
    </location>
</feature>
<protein>
    <recommendedName>
        <fullName evidence="7">Rhodopsin domain-containing protein</fullName>
    </recommendedName>
</protein>
<dbReference type="PANTHER" id="PTHR33048:SF47">
    <property type="entry name" value="INTEGRAL MEMBRANE PROTEIN-RELATED"/>
    <property type="match status" value="1"/>
</dbReference>
<dbReference type="InterPro" id="IPR049326">
    <property type="entry name" value="Rhodopsin_dom_fungi"/>
</dbReference>
<evidence type="ECO:0000256" key="6">
    <source>
        <dbReference type="SAM" id="Phobius"/>
    </source>
</evidence>
<feature type="transmembrane region" description="Helical" evidence="6">
    <location>
        <begin position="252"/>
        <end position="271"/>
    </location>
</feature>
<keyword evidence="3 6" id="KW-1133">Transmembrane helix</keyword>
<reference evidence="8" key="1">
    <citation type="journal article" date="2020" name="Phytopathology">
        <title>Genome sequence of the chestnut blight fungus Cryphonectria parasitica EP155: A fundamental resource for an archetypical invasive plant pathogen.</title>
        <authorList>
            <person name="Crouch J.A."/>
            <person name="Dawe A."/>
            <person name="Aerts A."/>
            <person name="Barry K."/>
            <person name="Churchill A.C.L."/>
            <person name="Grimwood J."/>
            <person name="Hillman B."/>
            <person name="Milgroom M.G."/>
            <person name="Pangilinan J."/>
            <person name="Smith M."/>
            <person name="Salamov A."/>
            <person name="Schmutz J."/>
            <person name="Yadav J."/>
            <person name="Grigoriev I.V."/>
            <person name="Nuss D."/>
        </authorList>
    </citation>
    <scope>NUCLEOTIDE SEQUENCE</scope>
    <source>
        <strain evidence="8">EP155</strain>
    </source>
</reference>
<gene>
    <name evidence="8" type="ORF">M406DRAFT_71826</name>
</gene>
<comment type="caution">
    <text evidence="8">The sequence shown here is derived from an EMBL/GenBank/DDBJ whole genome shotgun (WGS) entry which is preliminary data.</text>
</comment>
<feature type="transmembrane region" description="Helical" evidence="6">
    <location>
        <begin position="191"/>
        <end position="208"/>
    </location>
</feature>
<evidence type="ECO:0000259" key="7">
    <source>
        <dbReference type="Pfam" id="PF20684"/>
    </source>
</evidence>
<dbReference type="Pfam" id="PF20684">
    <property type="entry name" value="Fung_rhodopsin"/>
    <property type="match status" value="1"/>
</dbReference>
<evidence type="ECO:0000256" key="3">
    <source>
        <dbReference type="ARBA" id="ARBA00022989"/>
    </source>
</evidence>
<keyword evidence="9" id="KW-1185">Reference proteome</keyword>
<dbReference type="Proteomes" id="UP000803844">
    <property type="component" value="Unassembled WGS sequence"/>
</dbReference>
<evidence type="ECO:0000256" key="5">
    <source>
        <dbReference type="ARBA" id="ARBA00038359"/>
    </source>
</evidence>
<dbReference type="InterPro" id="IPR052337">
    <property type="entry name" value="SAT4-like"/>
</dbReference>
<name>A0A9P5CSQ0_CRYP1</name>
<evidence type="ECO:0000256" key="2">
    <source>
        <dbReference type="ARBA" id="ARBA00022692"/>
    </source>
</evidence>
<dbReference type="AlphaFoldDB" id="A0A9P5CSQ0"/>